<gene>
    <name evidence="2" type="ORF">GCM10009740_00330</name>
</gene>
<dbReference type="InterPro" id="IPR032710">
    <property type="entry name" value="NTF2-like_dom_sf"/>
</dbReference>
<dbReference type="SUPFAM" id="SSF54427">
    <property type="entry name" value="NTF2-like"/>
    <property type="match status" value="1"/>
</dbReference>
<sequence length="147" mass="14688">MTTTQPSPFVAASPEDLEPAFAAAVAAGDLDAIVGLYAADAVVSLPRGREAAGHPAIREAFAAALAAGVLHESGACGEDASSVPAVSVRALVTGDLAMTTSSRADGSVCTQVARRGADGGWLWVRDGSRLRDADACLPSASRGLVVA</sequence>
<protein>
    <recommendedName>
        <fullName evidence="1">SnoaL-like domain-containing protein</fullName>
    </recommendedName>
</protein>
<reference evidence="3" key="1">
    <citation type="journal article" date="2019" name="Int. J. Syst. Evol. Microbiol.">
        <title>The Global Catalogue of Microorganisms (GCM) 10K type strain sequencing project: providing services to taxonomists for standard genome sequencing and annotation.</title>
        <authorList>
            <consortium name="The Broad Institute Genomics Platform"/>
            <consortium name="The Broad Institute Genome Sequencing Center for Infectious Disease"/>
            <person name="Wu L."/>
            <person name="Ma J."/>
        </authorList>
    </citation>
    <scope>NUCLEOTIDE SEQUENCE [LARGE SCALE GENOMIC DNA]</scope>
    <source>
        <strain evidence="3">JCM 14283</strain>
    </source>
</reference>
<dbReference type="Pfam" id="PF12680">
    <property type="entry name" value="SnoaL_2"/>
    <property type="match status" value="1"/>
</dbReference>
<evidence type="ECO:0000313" key="2">
    <source>
        <dbReference type="EMBL" id="GAA2016971.1"/>
    </source>
</evidence>
<keyword evidence="3" id="KW-1185">Reference proteome</keyword>
<dbReference type="InterPro" id="IPR037401">
    <property type="entry name" value="SnoaL-like"/>
</dbReference>
<evidence type="ECO:0000313" key="3">
    <source>
        <dbReference type="Proteomes" id="UP001501285"/>
    </source>
</evidence>
<proteinExistence type="predicted"/>
<feature type="domain" description="SnoaL-like" evidence="1">
    <location>
        <begin position="20"/>
        <end position="76"/>
    </location>
</feature>
<evidence type="ECO:0000259" key="1">
    <source>
        <dbReference type="Pfam" id="PF12680"/>
    </source>
</evidence>
<dbReference type="Proteomes" id="UP001501285">
    <property type="component" value="Unassembled WGS sequence"/>
</dbReference>
<comment type="caution">
    <text evidence="2">The sequence shown here is derived from an EMBL/GenBank/DDBJ whole genome shotgun (WGS) entry which is preliminary data.</text>
</comment>
<organism evidence="2 3">
    <name type="scientific">Terrabacter terrae</name>
    <dbReference type="NCBI Taxonomy" id="318434"/>
    <lineage>
        <taxon>Bacteria</taxon>
        <taxon>Bacillati</taxon>
        <taxon>Actinomycetota</taxon>
        <taxon>Actinomycetes</taxon>
        <taxon>Micrococcales</taxon>
        <taxon>Intrasporangiaceae</taxon>
        <taxon>Terrabacter</taxon>
    </lineage>
</organism>
<dbReference type="Gene3D" id="3.10.450.50">
    <property type="match status" value="1"/>
</dbReference>
<name>A0ABP5F912_9MICO</name>
<accession>A0ABP5F912</accession>
<dbReference type="EMBL" id="BAAANB010000001">
    <property type="protein sequence ID" value="GAA2016971.1"/>
    <property type="molecule type" value="Genomic_DNA"/>
</dbReference>